<name>A0A0U4CEA0_9ACTN</name>
<keyword evidence="1" id="KW-1133">Transmembrane helix</keyword>
<evidence type="ECO:0000313" key="3">
    <source>
        <dbReference type="Proteomes" id="UP000067689"/>
    </source>
</evidence>
<evidence type="ECO:0000313" key="2">
    <source>
        <dbReference type="EMBL" id="ALX03781.1"/>
    </source>
</evidence>
<feature type="transmembrane region" description="Helical" evidence="1">
    <location>
        <begin position="28"/>
        <end position="46"/>
    </location>
</feature>
<evidence type="ECO:0000256" key="1">
    <source>
        <dbReference type="SAM" id="Phobius"/>
    </source>
</evidence>
<gene>
    <name evidence="2" type="ORF">AERYTH_03210</name>
</gene>
<keyword evidence="1" id="KW-0812">Transmembrane</keyword>
<sequence>MTQPPFPFVLVLLTGIFVWLAVTSDGGWLPLAAGFGALVTGAAALYQSRPVRDPLEEEPESEEWEPGS</sequence>
<keyword evidence="1" id="KW-0472">Membrane</keyword>
<accession>A0A0U4CEA0</accession>
<proteinExistence type="predicted"/>
<dbReference type="RefSeq" id="WP_067854579.1">
    <property type="nucleotide sequence ID" value="NZ_CP011502.1"/>
</dbReference>
<dbReference type="STRING" id="2041.AERYTH_03210"/>
<dbReference type="KEGG" id="aer:AERYTH_03210"/>
<feature type="transmembrane region" description="Helical" evidence="1">
    <location>
        <begin position="5"/>
        <end position="22"/>
    </location>
</feature>
<protein>
    <submittedName>
        <fullName evidence="2">Uncharacterized protein</fullName>
    </submittedName>
</protein>
<dbReference type="EMBL" id="CP011502">
    <property type="protein sequence ID" value="ALX03781.1"/>
    <property type="molecule type" value="Genomic_DNA"/>
</dbReference>
<dbReference type="AlphaFoldDB" id="A0A0U4CEA0"/>
<keyword evidence="3" id="KW-1185">Reference proteome</keyword>
<dbReference type="OrthoDB" id="9782418at2"/>
<reference evidence="2 3" key="1">
    <citation type="journal article" date="1991" name="Int. J. Syst. Bacteriol.">
        <title>Description of the erythromycin-producing bacterium Arthrobacter sp. strain NRRL B-3381 as Aeromicrobium erythreum gen. nov., sp. nov.</title>
        <authorList>
            <person name="Miller E.S."/>
            <person name="Woese C.R."/>
            <person name="Brenner S."/>
        </authorList>
    </citation>
    <scope>NUCLEOTIDE SEQUENCE [LARGE SCALE GENOMIC DNA]</scope>
    <source>
        <strain evidence="2 3">AR18</strain>
    </source>
</reference>
<organism evidence="2 3">
    <name type="scientific">Aeromicrobium erythreum</name>
    <dbReference type="NCBI Taxonomy" id="2041"/>
    <lineage>
        <taxon>Bacteria</taxon>
        <taxon>Bacillati</taxon>
        <taxon>Actinomycetota</taxon>
        <taxon>Actinomycetes</taxon>
        <taxon>Propionibacteriales</taxon>
        <taxon>Nocardioidaceae</taxon>
        <taxon>Aeromicrobium</taxon>
    </lineage>
</organism>
<dbReference type="Proteomes" id="UP000067689">
    <property type="component" value="Chromosome"/>
</dbReference>
<dbReference type="PATRIC" id="fig|2041.4.peg.673"/>